<organism evidence="1">
    <name type="scientific">Octopus bimaculoides</name>
    <name type="common">California two-spotted octopus</name>
    <dbReference type="NCBI Taxonomy" id="37653"/>
    <lineage>
        <taxon>Eukaryota</taxon>
        <taxon>Metazoa</taxon>
        <taxon>Spiralia</taxon>
        <taxon>Lophotrochozoa</taxon>
        <taxon>Mollusca</taxon>
        <taxon>Cephalopoda</taxon>
        <taxon>Coleoidea</taxon>
        <taxon>Octopodiformes</taxon>
        <taxon>Octopoda</taxon>
        <taxon>Incirrata</taxon>
        <taxon>Octopodidae</taxon>
        <taxon>Octopus</taxon>
    </lineage>
</organism>
<proteinExistence type="predicted"/>
<evidence type="ECO:0000313" key="1">
    <source>
        <dbReference type="EMBL" id="KOF80424.1"/>
    </source>
</evidence>
<protein>
    <submittedName>
        <fullName evidence="1">Uncharacterized protein</fullName>
    </submittedName>
</protein>
<sequence length="78" mass="8921">MHTPTSIPSQTHTHQKPLHLRRCDKTQVTLMSLDLAGQCIGQRNFPKQYTFDIFVPPAFHFSVQTNIVFLSFLCTVTC</sequence>
<dbReference type="EMBL" id="KQ420404">
    <property type="protein sequence ID" value="KOF80424.1"/>
    <property type="molecule type" value="Genomic_DNA"/>
</dbReference>
<gene>
    <name evidence="1" type="ORF">OCBIM_22027936mg</name>
</gene>
<reference evidence="1" key="1">
    <citation type="submission" date="2015-07" db="EMBL/GenBank/DDBJ databases">
        <title>MeaNS - Measles Nucleotide Surveillance Program.</title>
        <authorList>
            <person name="Tran T."/>
            <person name="Druce J."/>
        </authorList>
    </citation>
    <scope>NUCLEOTIDE SEQUENCE</scope>
    <source>
        <strain evidence="1">UCB-OBI-ISO-001</strain>
        <tissue evidence="1">Gonad</tissue>
    </source>
</reference>
<accession>A0A0L8GUB2</accession>
<name>A0A0L8GUB2_OCTBM</name>
<dbReference type="AlphaFoldDB" id="A0A0L8GUB2"/>